<gene>
    <name evidence="1" type="ORF">FHS23_001421</name>
</gene>
<proteinExistence type="predicted"/>
<dbReference type="Proteomes" id="UP000550714">
    <property type="component" value="Unassembled WGS sequence"/>
</dbReference>
<evidence type="ECO:0000313" key="1">
    <source>
        <dbReference type="EMBL" id="MBB3050426.1"/>
    </source>
</evidence>
<organism evidence="1 2">
    <name type="scientific">Prauserella isguenensis</name>
    <dbReference type="NCBI Taxonomy" id="1470180"/>
    <lineage>
        <taxon>Bacteria</taxon>
        <taxon>Bacillati</taxon>
        <taxon>Actinomycetota</taxon>
        <taxon>Actinomycetes</taxon>
        <taxon>Pseudonocardiales</taxon>
        <taxon>Pseudonocardiaceae</taxon>
        <taxon>Prauserella</taxon>
    </lineage>
</organism>
<accession>A0A839RY88</accession>
<dbReference type="InterPro" id="IPR046104">
    <property type="entry name" value="DUF6041"/>
</dbReference>
<sequence length="143" mass="14904">MTGRHGVGAAGRKVRTALGVCYLVAGIGKCVPSWESTEQRLGQALKANRNTPLEGPTRWLHERHEGTNAFVAASMVGAGAALLSDDGRVVDAALVGTLPMLGSFATLLHRALPPVVPVDAAFGAAAVWVLRQRRLAAKASRSA</sequence>
<protein>
    <submittedName>
        <fullName evidence="1">Uncharacterized protein</fullName>
    </submittedName>
</protein>
<dbReference type="AlphaFoldDB" id="A0A839RY88"/>
<comment type="caution">
    <text evidence="1">The sequence shown here is derived from an EMBL/GenBank/DDBJ whole genome shotgun (WGS) entry which is preliminary data.</text>
</comment>
<dbReference type="RefSeq" id="WP_183649593.1">
    <property type="nucleotide sequence ID" value="NZ_JACHWU010000001.1"/>
</dbReference>
<dbReference type="Pfam" id="PF19507">
    <property type="entry name" value="DUF6041"/>
    <property type="match status" value="1"/>
</dbReference>
<name>A0A839RY88_9PSEU</name>
<keyword evidence="2" id="KW-1185">Reference proteome</keyword>
<reference evidence="1 2" key="1">
    <citation type="submission" date="2020-08" db="EMBL/GenBank/DDBJ databases">
        <title>Genomic Encyclopedia of Type Strains, Phase III (KMG-III): the genomes of soil and plant-associated and newly described type strains.</title>
        <authorList>
            <person name="Whitman W."/>
        </authorList>
    </citation>
    <scope>NUCLEOTIDE SEQUENCE [LARGE SCALE GENOMIC DNA]</scope>
    <source>
        <strain evidence="1 2">CECT 8577</strain>
    </source>
</reference>
<dbReference type="EMBL" id="JACHWU010000001">
    <property type="protein sequence ID" value="MBB3050426.1"/>
    <property type="molecule type" value="Genomic_DNA"/>
</dbReference>
<evidence type="ECO:0000313" key="2">
    <source>
        <dbReference type="Proteomes" id="UP000550714"/>
    </source>
</evidence>